<evidence type="ECO:0000256" key="2">
    <source>
        <dbReference type="SAM" id="SignalP"/>
    </source>
</evidence>
<keyword evidence="14" id="KW-1185">Reference proteome</keyword>
<evidence type="ECO:0008006" key="23">
    <source>
        <dbReference type="Google" id="ProtNLM"/>
    </source>
</evidence>
<evidence type="ECO:0000313" key="12">
    <source>
        <dbReference type="EMBL" id="KAE9362035.1"/>
    </source>
</evidence>
<gene>
    <name evidence="11" type="ORF">PF001_g384</name>
    <name evidence="10" type="ORF">PF002_g396</name>
    <name evidence="9" type="ORF">PF004_g1128</name>
    <name evidence="8" type="ORF">PF005_g423</name>
    <name evidence="7" type="ORF">PF006_g298</name>
    <name evidence="6" type="ORF">PF007_g428</name>
    <name evidence="12" type="ORF">PF008_g454</name>
    <name evidence="3" type="ORF">PF009_g464</name>
    <name evidence="5" type="ORF">PF010_g807</name>
    <name evidence="4" type="ORF">PF011_g243</name>
</gene>
<evidence type="ECO:0000313" key="5">
    <source>
        <dbReference type="EMBL" id="KAE9138859.1"/>
    </source>
</evidence>
<dbReference type="Proteomes" id="UP000437068">
    <property type="component" value="Unassembled WGS sequence"/>
</dbReference>
<protein>
    <recommendedName>
        <fullName evidence="23">Secreted protein</fullName>
    </recommendedName>
</protein>
<dbReference type="AlphaFoldDB" id="A0A6A3ZNS4"/>
<evidence type="ECO:0000313" key="4">
    <source>
        <dbReference type="EMBL" id="KAE9031181.1"/>
    </source>
</evidence>
<dbReference type="EMBL" id="QXFZ01000008">
    <property type="protein sequence ID" value="KAE9140971.1"/>
    <property type="molecule type" value="Genomic_DNA"/>
</dbReference>
<evidence type="ECO:0000313" key="15">
    <source>
        <dbReference type="Proteomes" id="UP000437068"/>
    </source>
</evidence>
<evidence type="ECO:0000313" key="22">
    <source>
        <dbReference type="Proteomes" id="UP000488956"/>
    </source>
</evidence>
<feature type="region of interest" description="Disordered" evidence="1">
    <location>
        <begin position="48"/>
        <end position="68"/>
    </location>
</feature>
<evidence type="ECO:0000313" key="17">
    <source>
        <dbReference type="Proteomes" id="UP000440732"/>
    </source>
</evidence>
<dbReference type="Proteomes" id="UP000441208">
    <property type="component" value="Unassembled WGS sequence"/>
</dbReference>
<evidence type="ECO:0000313" key="18">
    <source>
        <dbReference type="Proteomes" id="UP000441208"/>
    </source>
</evidence>
<reference evidence="13 14" key="1">
    <citation type="submission" date="2018-08" db="EMBL/GenBank/DDBJ databases">
        <title>Genomic investigation of the strawberry pathogen Phytophthora fragariae indicates pathogenicity is determined by transcriptional variation in three key races.</title>
        <authorList>
            <person name="Adams T.M."/>
            <person name="Armitage A.D."/>
            <person name="Sobczyk M.K."/>
            <person name="Bates H.J."/>
            <person name="Dunwell J.M."/>
            <person name="Nellist C.F."/>
            <person name="Harrison R.J."/>
        </authorList>
    </citation>
    <scope>NUCLEOTIDE SEQUENCE [LARGE SCALE GENOMIC DNA]</scope>
    <source>
        <strain evidence="11 15">A4</strain>
        <strain evidence="10 16">BC-1</strain>
        <strain evidence="9 20">BC-23</strain>
        <strain evidence="8 14">NOV-27</strain>
        <strain evidence="7 17">NOV-5</strain>
        <strain evidence="6 18">NOV-71</strain>
        <strain evidence="12 21">NOV-77</strain>
        <strain evidence="3 13">NOV-9</strain>
        <strain evidence="5 22">ONT-3</strain>
        <strain evidence="4 19">SCRP245</strain>
    </source>
</reference>
<sequence length="68" mass="6960">MSSPLHFSLLLRVSRVGCLACFPCAAVGVPLSLLGGPRPSFLSMYGPVSRSSHSDLVISNGGSSRLGG</sequence>
<dbReference type="EMBL" id="QXFX01000018">
    <property type="protein sequence ID" value="KAE9138859.1"/>
    <property type="molecule type" value="Genomic_DNA"/>
</dbReference>
<comment type="caution">
    <text evidence="8">The sequence shown here is derived from an EMBL/GenBank/DDBJ whole genome shotgun (WGS) entry which is preliminary data.</text>
</comment>
<dbReference type="EMBL" id="QXGD01000008">
    <property type="protein sequence ID" value="KAE9258108.1"/>
    <property type="molecule type" value="Genomic_DNA"/>
</dbReference>
<evidence type="ECO:0000313" key="19">
    <source>
        <dbReference type="Proteomes" id="UP000460718"/>
    </source>
</evidence>
<dbReference type="EMBL" id="QXGA01000006">
    <property type="protein sequence ID" value="KAE9155781.1"/>
    <property type="molecule type" value="Genomic_DNA"/>
</dbReference>
<dbReference type="EMBL" id="QXFW01000005">
    <property type="protein sequence ID" value="KAE9031181.1"/>
    <property type="molecule type" value="Genomic_DNA"/>
</dbReference>
<dbReference type="Proteomes" id="UP000460718">
    <property type="component" value="Unassembled WGS sequence"/>
</dbReference>
<keyword evidence="2" id="KW-0732">Signal</keyword>
<evidence type="ECO:0000313" key="13">
    <source>
        <dbReference type="Proteomes" id="UP000429523"/>
    </source>
</evidence>
<evidence type="ECO:0000256" key="1">
    <source>
        <dbReference type="SAM" id="MobiDB-lite"/>
    </source>
</evidence>
<dbReference type="Proteomes" id="UP000440367">
    <property type="component" value="Unassembled WGS sequence"/>
</dbReference>
<evidence type="ECO:0000313" key="10">
    <source>
        <dbReference type="EMBL" id="KAE9258108.1"/>
    </source>
</evidence>
<evidence type="ECO:0000313" key="6">
    <source>
        <dbReference type="EMBL" id="KAE9140971.1"/>
    </source>
</evidence>
<proteinExistence type="predicted"/>
<evidence type="ECO:0000313" key="14">
    <source>
        <dbReference type="Proteomes" id="UP000433483"/>
    </source>
</evidence>
<dbReference type="EMBL" id="QXGF01000009">
    <property type="protein sequence ID" value="KAE8950016.1"/>
    <property type="molecule type" value="Genomic_DNA"/>
</dbReference>
<dbReference type="Proteomes" id="UP000440732">
    <property type="component" value="Unassembled WGS sequence"/>
</dbReference>
<organism evidence="8 14">
    <name type="scientific">Phytophthora fragariae</name>
    <dbReference type="NCBI Taxonomy" id="53985"/>
    <lineage>
        <taxon>Eukaryota</taxon>
        <taxon>Sar</taxon>
        <taxon>Stramenopiles</taxon>
        <taxon>Oomycota</taxon>
        <taxon>Peronosporomycetes</taxon>
        <taxon>Peronosporales</taxon>
        <taxon>Peronosporaceae</taxon>
        <taxon>Phytophthora</taxon>
    </lineage>
</organism>
<name>A0A6A3ZNS4_9STRA</name>
<dbReference type="Proteomes" id="UP000486351">
    <property type="component" value="Unassembled WGS sequence"/>
</dbReference>
<evidence type="ECO:0000313" key="3">
    <source>
        <dbReference type="EMBL" id="KAE8950016.1"/>
    </source>
</evidence>
<evidence type="ECO:0000313" key="21">
    <source>
        <dbReference type="Proteomes" id="UP000486351"/>
    </source>
</evidence>
<evidence type="ECO:0000313" key="11">
    <source>
        <dbReference type="EMBL" id="KAE9330449.1"/>
    </source>
</evidence>
<dbReference type="EMBL" id="QXGB01000008">
    <property type="protein sequence ID" value="KAE9237944.1"/>
    <property type="molecule type" value="Genomic_DNA"/>
</dbReference>
<evidence type="ECO:0000313" key="20">
    <source>
        <dbReference type="Proteomes" id="UP000476176"/>
    </source>
</evidence>
<dbReference type="Proteomes" id="UP000488956">
    <property type="component" value="Unassembled WGS sequence"/>
</dbReference>
<accession>A0A6A3ZNS4</accession>
<dbReference type="Proteomes" id="UP000433483">
    <property type="component" value="Unassembled WGS sequence"/>
</dbReference>
<evidence type="ECO:0000313" key="9">
    <source>
        <dbReference type="EMBL" id="KAE9254214.1"/>
    </source>
</evidence>
<evidence type="ECO:0000313" key="16">
    <source>
        <dbReference type="Proteomes" id="UP000440367"/>
    </source>
</evidence>
<dbReference type="Proteomes" id="UP000476176">
    <property type="component" value="Unassembled WGS sequence"/>
</dbReference>
<dbReference type="EMBL" id="QXFY01000009">
    <property type="protein sequence ID" value="KAE9362035.1"/>
    <property type="molecule type" value="Genomic_DNA"/>
</dbReference>
<dbReference type="EMBL" id="QXGE01000007">
    <property type="protein sequence ID" value="KAE9330449.1"/>
    <property type="molecule type" value="Genomic_DNA"/>
</dbReference>
<evidence type="ECO:0000313" key="7">
    <source>
        <dbReference type="EMBL" id="KAE9155781.1"/>
    </source>
</evidence>
<feature type="signal peptide" evidence="2">
    <location>
        <begin position="1"/>
        <end position="20"/>
    </location>
</feature>
<dbReference type="EMBL" id="QXGC01000026">
    <property type="protein sequence ID" value="KAE9254214.1"/>
    <property type="molecule type" value="Genomic_DNA"/>
</dbReference>
<dbReference type="Proteomes" id="UP000429523">
    <property type="component" value="Unassembled WGS sequence"/>
</dbReference>
<feature type="chain" id="PRO_5036380998" description="Secreted protein" evidence="2">
    <location>
        <begin position="21"/>
        <end position="68"/>
    </location>
</feature>
<evidence type="ECO:0000313" key="8">
    <source>
        <dbReference type="EMBL" id="KAE9237944.1"/>
    </source>
</evidence>